<feature type="non-terminal residue" evidence="1">
    <location>
        <position position="99"/>
    </location>
</feature>
<name>A0ACB9WCD0_CHAAC</name>
<protein>
    <submittedName>
        <fullName evidence="1">Uncharacterized protein</fullName>
    </submittedName>
</protein>
<comment type="caution">
    <text evidence="1">The sequence shown here is derived from an EMBL/GenBank/DDBJ whole genome shotgun (WGS) entry which is preliminary data.</text>
</comment>
<gene>
    <name evidence="1" type="ORF">KUCAC02_013669</name>
</gene>
<proteinExistence type="predicted"/>
<reference evidence="1" key="1">
    <citation type="submission" date="2022-05" db="EMBL/GenBank/DDBJ databases">
        <title>Chromosome-level genome of Chaenocephalus aceratus.</title>
        <authorList>
            <person name="Park H."/>
        </authorList>
    </citation>
    <scope>NUCLEOTIDE SEQUENCE</scope>
    <source>
        <strain evidence="1">KU_202001</strain>
    </source>
</reference>
<dbReference type="EMBL" id="CM043800">
    <property type="protein sequence ID" value="KAI4810737.1"/>
    <property type="molecule type" value="Genomic_DNA"/>
</dbReference>
<dbReference type="Proteomes" id="UP001057452">
    <property type="component" value="Chromosome 16"/>
</dbReference>
<organism evidence="1 2">
    <name type="scientific">Chaenocephalus aceratus</name>
    <name type="common">Blackfin icefish</name>
    <name type="synonym">Chaenichthys aceratus</name>
    <dbReference type="NCBI Taxonomy" id="36190"/>
    <lineage>
        <taxon>Eukaryota</taxon>
        <taxon>Metazoa</taxon>
        <taxon>Chordata</taxon>
        <taxon>Craniata</taxon>
        <taxon>Vertebrata</taxon>
        <taxon>Euteleostomi</taxon>
        <taxon>Actinopterygii</taxon>
        <taxon>Neopterygii</taxon>
        <taxon>Teleostei</taxon>
        <taxon>Neoteleostei</taxon>
        <taxon>Acanthomorphata</taxon>
        <taxon>Eupercaria</taxon>
        <taxon>Perciformes</taxon>
        <taxon>Notothenioidei</taxon>
        <taxon>Channichthyidae</taxon>
        <taxon>Chaenocephalus</taxon>
    </lineage>
</organism>
<keyword evidence="2" id="KW-1185">Reference proteome</keyword>
<accession>A0ACB9WCD0</accession>
<sequence>MWVCSAAARLSKIVGEGPLATFCDLKCSEAAKTAVEIRERIQQPRDPQHSEGGAEESSGPPTSYKTRGRRKHSDNRHTWSKEAGTEKDLEREANREQET</sequence>
<evidence type="ECO:0000313" key="1">
    <source>
        <dbReference type="EMBL" id="KAI4810737.1"/>
    </source>
</evidence>
<evidence type="ECO:0000313" key="2">
    <source>
        <dbReference type="Proteomes" id="UP001057452"/>
    </source>
</evidence>